<keyword evidence="4 10" id="KW-0378">Hydrolase</keyword>
<evidence type="ECO:0000259" key="9">
    <source>
        <dbReference type="Pfam" id="PF01551"/>
    </source>
</evidence>
<feature type="transmembrane region" description="Helical" evidence="8">
    <location>
        <begin position="27"/>
        <end position="48"/>
    </location>
</feature>
<dbReference type="InterPro" id="IPR016047">
    <property type="entry name" value="M23ase_b-sheet_dom"/>
</dbReference>
<sequence length="405" mass="43073">MRRLSPPNLQLRSEASHAGVSRRHLQVGAIVVFVAVLAWAGAATWMLFFRDAVVAGLIVRQQRITLAYEDQLAALRRQLDLVASRQYLEQERVEARVAQVLERQEELERRQSLVDALQRQASGIEAVGRPAGGIAAPVAAGTTRPSPPANRPSRGEAARDRLGALRYLPAPERLARTDQALERLTHRQTSALSGMLASSQRRLDRYVDIVASVGLPTGPLTRLPGKAAGGVGGPYVPVQADAPMHFGSLADTLKGSLTLAARAAGVVAALPLGRPAETEETSPFGVRLDPFLRAPALHTGLDFRASYGAPVRATGPGTVVFAGYSGGYGNMVEIEHVSGVMTRYAHLSGFAVTEGDTIAAGDVVGRAGSTGRSTGPHIHYETRIGGDPVDPQRFIAAGARLYGRR</sequence>
<keyword evidence="3" id="KW-0479">Metal-binding</keyword>
<evidence type="ECO:0000256" key="4">
    <source>
        <dbReference type="ARBA" id="ARBA00022801"/>
    </source>
</evidence>
<feature type="domain" description="M23ase beta-sheet core" evidence="9">
    <location>
        <begin position="297"/>
        <end position="391"/>
    </location>
</feature>
<dbReference type="EMBL" id="JACIEN010000001">
    <property type="protein sequence ID" value="MBB4016335.1"/>
    <property type="molecule type" value="Genomic_DNA"/>
</dbReference>
<evidence type="ECO:0000256" key="3">
    <source>
        <dbReference type="ARBA" id="ARBA00022723"/>
    </source>
</evidence>
<dbReference type="PANTHER" id="PTHR21666">
    <property type="entry name" value="PEPTIDASE-RELATED"/>
    <property type="match status" value="1"/>
</dbReference>
<evidence type="ECO:0000256" key="2">
    <source>
        <dbReference type="ARBA" id="ARBA00022670"/>
    </source>
</evidence>
<keyword evidence="8" id="KW-0472">Membrane</keyword>
<gene>
    <name evidence="10" type="ORF">GGR16_001341</name>
</gene>
<proteinExistence type="predicted"/>
<keyword evidence="11" id="KW-1185">Reference proteome</keyword>
<keyword evidence="5" id="KW-0862">Zinc</keyword>
<dbReference type="SUPFAM" id="SSF51261">
    <property type="entry name" value="Duplicated hybrid motif"/>
    <property type="match status" value="1"/>
</dbReference>
<evidence type="ECO:0000256" key="5">
    <source>
        <dbReference type="ARBA" id="ARBA00022833"/>
    </source>
</evidence>
<dbReference type="AlphaFoldDB" id="A0A840BSG3"/>
<dbReference type="CDD" id="cd12797">
    <property type="entry name" value="M23_peptidase"/>
    <property type="match status" value="1"/>
</dbReference>
<comment type="caution">
    <text evidence="10">The sequence shown here is derived from an EMBL/GenBank/DDBJ whole genome shotgun (WGS) entry which is preliminary data.</text>
</comment>
<evidence type="ECO:0000313" key="10">
    <source>
        <dbReference type="EMBL" id="MBB4016335.1"/>
    </source>
</evidence>
<dbReference type="InterPro" id="IPR050570">
    <property type="entry name" value="Cell_wall_metabolism_enzyme"/>
</dbReference>
<comment type="cofactor">
    <cofactor evidence="1">
        <name>Zn(2+)</name>
        <dbReference type="ChEBI" id="CHEBI:29105"/>
    </cofactor>
</comment>
<evidence type="ECO:0000256" key="6">
    <source>
        <dbReference type="ARBA" id="ARBA00023049"/>
    </source>
</evidence>
<evidence type="ECO:0000313" key="11">
    <source>
        <dbReference type="Proteomes" id="UP000577362"/>
    </source>
</evidence>
<evidence type="ECO:0000256" key="8">
    <source>
        <dbReference type="SAM" id="Phobius"/>
    </source>
</evidence>
<keyword evidence="2" id="KW-0645">Protease</keyword>
<keyword evidence="8" id="KW-1133">Transmembrane helix</keyword>
<reference evidence="10 11" key="1">
    <citation type="submission" date="2020-08" db="EMBL/GenBank/DDBJ databases">
        <title>Genomic Encyclopedia of Type Strains, Phase IV (KMG-IV): sequencing the most valuable type-strain genomes for metagenomic binning, comparative biology and taxonomic classification.</title>
        <authorList>
            <person name="Goeker M."/>
        </authorList>
    </citation>
    <scope>NUCLEOTIDE SEQUENCE [LARGE SCALE GENOMIC DNA]</scope>
    <source>
        <strain evidence="10 11">DSM 103737</strain>
    </source>
</reference>
<evidence type="ECO:0000256" key="7">
    <source>
        <dbReference type="SAM" id="MobiDB-lite"/>
    </source>
</evidence>
<organism evidence="10 11">
    <name type="scientific">Chelatococcus caeni</name>
    <dbReference type="NCBI Taxonomy" id="1348468"/>
    <lineage>
        <taxon>Bacteria</taxon>
        <taxon>Pseudomonadati</taxon>
        <taxon>Pseudomonadota</taxon>
        <taxon>Alphaproteobacteria</taxon>
        <taxon>Hyphomicrobiales</taxon>
        <taxon>Chelatococcaceae</taxon>
        <taxon>Chelatococcus</taxon>
    </lineage>
</organism>
<name>A0A840BSG3_9HYPH</name>
<dbReference type="GO" id="GO:0006508">
    <property type="term" value="P:proteolysis"/>
    <property type="evidence" value="ECO:0007669"/>
    <property type="project" value="UniProtKB-KW"/>
</dbReference>
<keyword evidence="8" id="KW-0812">Transmembrane</keyword>
<protein>
    <submittedName>
        <fullName evidence="10">Murein DD-endopeptidase MepM/ murein hydrolase activator NlpD</fullName>
    </submittedName>
</protein>
<dbReference type="GO" id="GO:0004222">
    <property type="term" value="F:metalloendopeptidase activity"/>
    <property type="evidence" value="ECO:0007669"/>
    <property type="project" value="TreeGrafter"/>
</dbReference>
<dbReference type="RefSeq" id="WP_183316059.1">
    <property type="nucleotide sequence ID" value="NZ_JACIEN010000001.1"/>
</dbReference>
<dbReference type="Pfam" id="PF01551">
    <property type="entry name" value="Peptidase_M23"/>
    <property type="match status" value="1"/>
</dbReference>
<dbReference type="Proteomes" id="UP000577362">
    <property type="component" value="Unassembled WGS sequence"/>
</dbReference>
<feature type="region of interest" description="Disordered" evidence="7">
    <location>
        <begin position="135"/>
        <end position="157"/>
    </location>
</feature>
<dbReference type="PANTHER" id="PTHR21666:SF288">
    <property type="entry name" value="CELL DIVISION PROTEIN YTFB"/>
    <property type="match status" value="1"/>
</dbReference>
<dbReference type="InterPro" id="IPR011055">
    <property type="entry name" value="Dup_hybrid_motif"/>
</dbReference>
<dbReference type="FunFam" id="2.70.70.10:FF:000006">
    <property type="entry name" value="M23 family peptidase"/>
    <property type="match status" value="1"/>
</dbReference>
<keyword evidence="6" id="KW-0482">Metalloprotease</keyword>
<dbReference type="GO" id="GO:0046872">
    <property type="term" value="F:metal ion binding"/>
    <property type="evidence" value="ECO:0007669"/>
    <property type="project" value="UniProtKB-KW"/>
</dbReference>
<evidence type="ECO:0000256" key="1">
    <source>
        <dbReference type="ARBA" id="ARBA00001947"/>
    </source>
</evidence>
<dbReference type="Gene3D" id="2.70.70.10">
    <property type="entry name" value="Glucose Permease (Domain IIA)"/>
    <property type="match status" value="1"/>
</dbReference>
<accession>A0A840BSG3</accession>